<dbReference type="OrthoDB" id="312140at2759"/>
<sequence>MIHCSLNPFISLFDCKTGSYKSIYNLSQGEDEEDDDNYYYSSLRFFSCKFSGDESKIIASSGVKRNKKSYIKVNNFIYNNFYISIFTAHTNDINTICFIDKSKSNVFVSGSDDCLLKIWDTRALGSSGKQSGVLIGHVGGITSVDSRQDNYYIASNSKDQSLKLWDLRKSEQDYESKPRKNYNYDYRYGPLNQQEVLEISKLTQQQNYDNSIHTFRGHSVSRTLMRCHFSPQNMTEGRYLYTASSCGKLYMYDILNYKDFACVLNDNKQTIIRDAVWHPNKMEIITNSEEENLY</sequence>
<reference evidence="2 3" key="1">
    <citation type="submission" date="2011-07" db="EMBL/GenBank/DDBJ databases">
        <authorList>
            <person name="Coyne R."/>
            <person name="Brami D."/>
            <person name="Johnson J."/>
            <person name="Hostetler J."/>
            <person name="Hannick L."/>
            <person name="Clark T."/>
            <person name="Cassidy-Hanley D."/>
            <person name="Inman J."/>
        </authorList>
    </citation>
    <scope>NUCLEOTIDE SEQUENCE [LARGE SCALE GENOMIC DNA]</scope>
    <source>
        <strain evidence="2 3">G5</strain>
    </source>
</reference>
<dbReference type="SUPFAM" id="SSF50978">
    <property type="entry name" value="WD40 repeat-like"/>
    <property type="match status" value="1"/>
</dbReference>
<dbReference type="PANTHER" id="PTHR19847:SF7">
    <property type="entry name" value="DDB1- AND CUL4-ASSOCIATED FACTOR 11"/>
    <property type="match status" value="1"/>
</dbReference>
<dbReference type="InParanoid" id="G0QXN2"/>
<dbReference type="Pfam" id="PF00400">
    <property type="entry name" value="WD40"/>
    <property type="match status" value="2"/>
</dbReference>
<dbReference type="EMBL" id="GL984081">
    <property type="protein sequence ID" value="EGR30032.1"/>
    <property type="molecule type" value="Genomic_DNA"/>
</dbReference>
<keyword evidence="2" id="KW-0808">Transferase</keyword>
<dbReference type="RefSeq" id="XP_004031268.1">
    <property type="nucleotide sequence ID" value="XM_004031220.1"/>
</dbReference>
<dbReference type="InterPro" id="IPR051859">
    <property type="entry name" value="DCAF"/>
</dbReference>
<evidence type="ECO:0000256" key="1">
    <source>
        <dbReference type="PROSITE-ProRule" id="PRU00221"/>
    </source>
</evidence>
<gene>
    <name evidence="2" type="ORF">IMG5_144070</name>
</gene>
<evidence type="ECO:0000313" key="3">
    <source>
        <dbReference type="Proteomes" id="UP000008983"/>
    </source>
</evidence>
<keyword evidence="1" id="KW-0853">WD repeat</keyword>
<dbReference type="InterPro" id="IPR015943">
    <property type="entry name" value="WD40/YVTN_repeat-like_dom_sf"/>
</dbReference>
<dbReference type="GO" id="GO:0043161">
    <property type="term" value="P:proteasome-mediated ubiquitin-dependent protein catabolic process"/>
    <property type="evidence" value="ECO:0007669"/>
    <property type="project" value="TreeGrafter"/>
</dbReference>
<dbReference type="InterPro" id="IPR036322">
    <property type="entry name" value="WD40_repeat_dom_sf"/>
</dbReference>
<dbReference type="GeneID" id="14906141"/>
<dbReference type="Proteomes" id="UP000008983">
    <property type="component" value="Unassembled WGS sequence"/>
</dbReference>
<dbReference type="PROSITE" id="PS50082">
    <property type="entry name" value="WD_REPEATS_2"/>
    <property type="match status" value="2"/>
</dbReference>
<feature type="repeat" description="WD" evidence="1">
    <location>
        <begin position="134"/>
        <end position="175"/>
    </location>
</feature>
<dbReference type="InterPro" id="IPR001680">
    <property type="entry name" value="WD40_rpt"/>
</dbReference>
<organism evidence="2 3">
    <name type="scientific">Ichthyophthirius multifiliis</name>
    <name type="common">White spot disease agent</name>
    <name type="synonym">Ich</name>
    <dbReference type="NCBI Taxonomy" id="5932"/>
    <lineage>
        <taxon>Eukaryota</taxon>
        <taxon>Sar</taxon>
        <taxon>Alveolata</taxon>
        <taxon>Ciliophora</taxon>
        <taxon>Intramacronucleata</taxon>
        <taxon>Oligohymenophorea</taxon>
        <taxon>Hymenostomatida</taxon>
        <taxon>Ophryoglenina</taxon>
        <taxon>Ichthyophthirius</taxon>
    </lineage>
</organism>
<dbReference type="PROSITE" id="PS50294">
    <property type="entry name" value="WD_REPEATS_REGION"/>
    <property type="match status" value="2"/>
</dbReference>
<dbReference type="OMA" id="DTKGDAR"/>
<keyword evidence="2" id="KW-0012">Acyltransferase</keyword>
<dbReference type="GO" id="GO:0061733">
    <property type="term" value="F:protein-lysine-acetyltransferase activity"/>
    <property type="evidence" value="ECO:0007669"/>
    <property type="project" value="UniProtKB-EC"/>
</dbReference>
<evidence type="ECO:0000313" key="2">
    <source>
        <dbReference type="EMBL" id="EGR30032.1"/>
    </source>
</evidence>
<accession>G0QXN2</accession>
<dbReference type="GO" id="GO:0080008">
    <property type="term" value="C:Cul4-RING E3 ubiquitin ligase complex"/>
    <property type="evidence" value="ECO:0007669"/>
    <property type="project" value="TreeGrafter"/>
</dbReference>
<dbReference type="AlphaFoldDB" id="G0QXN2"/>
<dbReference type="STRING" id="857967.G0QXN2"/>
<name>G0QXN2_ICHMU</name>
<dbReference type="PANTHER" id="PTHR19847">
    <property type="entry name" value="DDB1- AND CUL4-ASSOCIATED FACTOR 11"/>
    <property type="match status" value="1"/>
</dbReference>
<proteinExistence type="predicted"/>
<dbReference type="SMART" id="SM00320">
    <property type="entry name" value="WD40"/>
    <property type="match status" value="3"/>
</dbReference>
<dbReference type="eggNOG" id="KOG0266">
    <property type="taxonomic scope" value="Eukaryota"/>
</dbReference>
<keyword evidence="3" id="KW-1185">Reference proteome</keyword>
<protein>
    <submittedName>
        <fullName evidence="2">WD repeat protein</fullName>
        <ecNumber evidence="2">2.3.1.48</ecNumber>
    </submittedName>
</protein>
<dbReference type="Gene3D" id="2.130.10.10">
    <property type="entry name" value="YVTN repeat-like/Quinoprotein amine dehydrogenase"/>
    <property type="match status" value="1"/>
</dbReference>
<dbReference type="EC" id="2.3.1.48" evidence="2"/>
<feature type="repeat" description="WD" evidence="1">
    <location>
        <begin position="86"/>
        <end position="122"/>
    </location>
</feature>